<protein>
    <recommendedName>
        <fullName evidence="3">Probable chemoreceptor glutamine deamidase CheD</fullName>
        <ecNumber evidence="3">3.5.1.44</ecNumber>
    </recommendedName>
</protein>
<dbReference type="PANTHER" id="PTHR35147">
    <property type="entry name" value="CHEMORECEPTOR GLUTAMINE DEAMIDASE CHED-RELATED"/>
    <property type="match status" value="1"/>
</dbReference>
<dbReference type="InterPro" id="IPR038592">
    <property type="entry name" value="CheD-like_sf"/>
</dbReference>
<evidence type="ECO:0000313" key="5">
    <source>
        <dbReference type="Proteomes" id="UP000053244"/>
    </source>
</evidence>
<reference evidence="4 5" key="1">
    <citation type="submission" date="2015-10" db="EMBL/GenBank/DDBJ databases">
        <authorList>
            <person name="Gilbert D.G."/>
        </authorList>
    </citation>
    <scope>NUCLEOTIDE SEQUENCE [LARGE SCALE GENOMIC DNA]</scope>
    <source>
        <strain evidence="4 5">NRRL B-16712</strain>
    </source>
</reference>
<comment type="caution">
    <text evidence="4">The sequence shown here is derived from an EMBL/GenBank/DDBJ whole genome shotgun (WGS) entry which is preliminary data.</text>
</comment>
<dbReference type="PANTHER" id="PTHR35147:SF3">
    <property type="entry name" value="CHEMORECEPTOR GLUTAMINE DEAMIDASE CHED 1-RELATED"/>
    <property type="match status" value="1"/>
</dbReference>
<evidence type="ECO:0000256" key="2">
    <source>
        <dbReference type="ARBA" id="ARBA00022801"/>
    </source>
</evidence>
<gene>
    <name evidence="3" type="primary">cheD</name>
    <name evidence="4" type="ORF">ADL15_03925</name>
</gene>
<dbReference type="AlphaFoldDB" id="A0A0X3V9N1"/>
<organism evidence="4 5">
    <name type="scientific">Actinoplanes awajinensis subsp. mycoplanecinus</name>
    <dbReference type="NCBI Taxonomy" id="135947"/>
    <lineage>
        <taxon>Bacteria</taxon>
        <taxon>Bacillati</taxon>
        <taxon>Actinomycetota</taxon>
        <taxon>Actinomycetes</taxon>
        <taxon>Micromonosporales</taxon>
        <taxon>Micromonosporaceae</taxon>
        <taxon>Actinoplanes</taxon>
    </lineage>
</organism>
<proteinExistence type="inferred from homology"/>
<dbReference type="Gene3D" id="3.30.1330.200">
    <property type="match status" value="1"/>
</dbReference>
<dbReference type="EMBL" id="LLZH01000013">
    <property type="protein sequence ID" value="KUL41408.1"/>
    <property type="molecule type" value="Genomic_DNA"/>
</dbReference>
<keyword evidence="2 3" id="KW-0378">Hydrolase</keyword>
<keyword evidence="1 3" id="KW-0145">Chemotaxis</keyword>
<keyword evidence="5" id="KW-1185">Reference proteome</keyword>
<dbReference type="Proteomes" id="UP000053244">
    <property type="component" value="Unassembled WGS sequence"/>
</dbReference>
<dbReference type="EC" id="3.5.1.44" evidence="3"/>
<dbReference type="SUPFAM" id="SSF64438">
    <property type="entry name" value="CNF1/YfiH-like putative cysteine hydrolases"/>
    <property type="match status" value="1"/>
</dbReference>
<dbReference type="Pfam" id="PF03975">
    <property type="entry name" value="CheD"/>
    <property type="match status" value="1"/>
</dbReference>
<sequence>MTAVADIYLNPGDYRFAAADTRMHTVLGSCISITMWHAGLRIGGMCHYMLPCGTPPGEPFNARYADGAIAHFLRDVRRTRTSPDQYEVKMFGGGQQFPHLNVPSSLNVANHNIEAGGALLRDHGFTVSVRQLGGTGARRLIFDVATGTVWMRALAVAAA</sequence>
<dbReference type="InterPro" id="IPR011324">
    <property type="entry name" value="Cytotoxic_necrot_fac-like_cat"/>
</dbReference>
<dbReference type="HAMAP" id="MF_01440">
    <property type="entry name" value="CheD"/>
    <property type="match status" value="1"/>
</dbReference>
<comment type="catalytic activity">
    <reaction evidence="3">
        <text>L-glutaminyl-[protein] + H2O = L-glutamyl-[protein] + NH4(+)</text>
        <dbReference type="Rhea" id="RHEA:16441"/>
        <dbReference type="Rhea" id="RHEA-COMP:10207"/>
        <dbReference type="Rhea" id="RHEA-COMP:10208"/>
        <dbReference type="ChEBI" id="CHEBI:15377"/>
        <dbReference type="ChEBI" id="CHEBI:28938"/>
        <dbReference type="ChEBI" id="CHEBI:29973"/>
        <dbReference type="ChEBI" id="CHEBI:30011"/>
        <dbReference type="EC" id="3.5.1.44"/>
    </reaction>
</comment>
<dbReference type="InterPro" id="IPR005659">
    <property type="entry name" value="Chemorcpt_Glu_NH3ase_CheD"/>
</dbReference>
<dbReference type="GO" id="GO:0006935">
    <property type="term" value="P:chemotaxis"/>
    <property type="evidence" value="ECO:0007669"/>
    <property type="project" value="UniProtKB-UniRule"/>
</dbReference>
<evidence type="ECO:0000256" key="1">
    <source>
        <dbReference type="ARBA" id="ARBA00022500"/>
    </source>
</evidence>
<accession>A0A0X3V9N1</accession>
<name>A0A0X3V9N1_9ACTN</name>
<dbReference type="GO" id="GO:0050568">
    <property type="term" value="F:protein-glutamine glutaminase activity"/>
    <property type="evidence" value="ECO:0007669"/>
    <property type="project" value="UniProtKB-UniRule"/>
</dbReference>
<evidence type="ECO:0000256" key="3">
    <source>
        <dbReference type="HAMAP-Rule" id="MF_01440"/>
    </source>
</evidence>
<comment type="similarity">
    <text evidence="3">Belongs to the CheD family.</text>
</comment>
<comment type="function">
    <text evidence="3">Probably deamidates glutamine residues to glutamate on methyl-accepting chemotaxis receptors (MCPs), playing an important role in chemotaxis.</text>
</comment>
<evidence type="ECO:0000313" key="4">
    <source>
        <dbReference type="EMBL" id="KUL41408.1"/>
    </source>
</evidence>
<dbReference type="CDD" id="cd16352">
    <property type="entry name" value="CheD"/>
    <property type="match status" value="1"/>
</dbReference>